<evidence type="ECO:0000256" key="1">
    <source>
        <dbReference type="ARBA" id="ARBA00001436"/>
    </source>
</evidence>
<organism evidence="16 17">
    <name type="scientific">Ditylenchus dipsaci</name>
    <dbReference type="NCBI Taxonomy" id="166011"/>
    <lineage>
        <taxon>Eukaryota</taxon>
        <taxon>Metazoa</taxon>
        <taxon>Ecdysozoa</taxon>
        <taxon>Nematoda</taxon>
        <taxon>Chromadorea</taxon>
        <taxon>Rhabditida</taxon>
        <taxon>Tylenchina</taxon>
        <taxon>Tylenchomorpha</taxon>
        <taxon>Sphaerularioidea</taxon>
        <taxon>Anguinidae</taxon>
        <taxon>Anguininae</taxon>
        <taxon>Ditylenchus</taxon>
    </lineage>
</organism>
<dbReference type="Pfam" id="PF00211">
    <property type="entry name" value="Guanylate_cyc"/>
    <property type="match status" value="1"/>
</dbReference>
<dbReference type="InterPro" id="IPR011644">
    <property type="entry name" value="Heme_NO-bd"/>
</dbReference>
<dbReference type="Gene3D" id="3.30.450.260">
    <property type="entry name" value="Haem NO binding associated domain"/>
    <property type="match status" value="1"/>
</dbReference>
<dbReference type="InterPro" id="IPR024096">
    <property type="entry name" value="NO_sig/Golgi_transp_ligand-bd"/>
</dbReference>
<dbReference type="Pfam" id="PF07700">
    <property type="entry name" value="HNOB"/>
    <property type="match status" value="1"/>
</dbReference>
<evidence type="ECO:0000256" key="12">
    <source>
        <dbReference type="ARBA" id="ARBA00023293"/>
    </source>
</evidence>
<keyword evidence="9 13" id="KW-0175">Coiled coil</keyword>
<dbReference type="SUPFAM" id="SSF55073">
    <property type="entry name" value="Nucleotide cyclase"/>
    <property type="match status" value="1"/>
</dbReference>
<dbReference type="AlphaFoldDB" id="A0A915DIJ7"/>
<feature type="compositionally biased region" description="Polar residues" evidence="14">
    <location>
        <begin position="662"/>
        <end position="688"/>
    </location>
</feature>
<dbReference type="GO" id="GO:0008074">
    <property type="term" value="C:guanylate cyclase complex, soluble"/>
    <property type="evidence" value="ECO:0007669"/>
    <property type="project" value="TreeGrafter"/>
</dbReference>
<dbReference type="Gene3D" id="3.90.1520.10">
    <property type="entry name" value="H-NOX domain"/>
    <property type="match status" value="1"/>
</dbReference>
<accession>A0A915DIJ7</accession>
<keyword evidence="8" id="KW-0408">Iron</keyword>
<dbReference type="InterPro" id="IPR038158">
    <property type="entry name" value="H-NOX_domain_sf"/>
</dbReference>
<evidence type="ECO:0000256" key="4">
    <source>
        <dbReference type="ARBA" id="ARBA00012202"/>
    </source>
</evidence>
<reference evidence="17" key="1">
    <citation type="submission" date="2022-11" db="UniProtKB">
        <authorList>
            <consortium name="WormBaseParasite"/>
        </authorList>
    </citation>
    <scope>IDENTIFICATION</scope>
</reference>
<dbReference type="Gene3D" id="3.30.70.1230">
    <property type="entry name" value="Nucleotide cyclase"/>
    <property type="match status" value="1"/>
</dbReference>
<evidence type="ECO:0000256" key="10">
    <source>
        <dbReference type="ARBA" id="ARBA00023134"/>
    </source>
</evidence>
<dbReference type="PROSITE" id="PS50125">
    <property type="entry name" value="GUANYLATE_CYCLASE_2"/>
    <property type="match status" value="1"/>
</dbReference>
<dbReference type="GO" id="GO:0020037">
    <property type="term" value="F:heme binding"/>
    <property type="evidence" value="ECO:0007669"/>
    <property type="project" value="InterPro"/>
</dbReference>
<dbReference type="WBParaSite" id="jg19847.1">
    <property type="protein sequence ID" value="jg19847.1"/>
    <property type="gene ID" value="jg19847"/>
</dbReference>
<evidence type="ECO:0000256" key="6">
    <source>
        <dbReference type="ARBA" id="ARBA00022617"/>
    </source>
</evidence>
<dbReference type="GO" id="GO:0004383">
    <property type="term" value="F:guanylate cyclase activity"/>
    <property type="evidence" value="ECO:0007669"/>
    <property type="project" value="UniProtKB-EC"/>
</dbReference>
<comment type="cofactor">
    <cofactor evidence="2">
        <name>heme</name>
        <dbReference type="ChEBI" id="CHEBI:30413"/>
    </cofactor>
</comment>
<feature type="region of interest" description="Disordered" evidence="14">
    <location>
        <begin position="659"/>
        <end position="688"/>
    </location>
</feature>
<evidence type="ECO:0000256" key="3">
    <source>
        <dbReference type="ARBA" id="ARBA00004496"/>
    </source>
</evidence>
<evidence type="ECO:0000256" key="8">
    <source>
        <dbReference type="ARBA" id="ARBA00023004"/>
    </source>
</evidence>
<keyword evidence="11" id="KW-0456">Lyase</keyword>
<keyword evidence="12" id="KW-0141">cGMP biosynthesis</keyword>
<evidence type="ECO:0000313" key="16">
    <source>
        <dbReference type="Proteomes" id="UP000887574"/>
    </source>
</evidence>
<keyword evidence="5" id="KW-0963">Cytoplasm</keyword>
<comment type="subcellular location">
    <subcellularLocation>
        <location evidence="3">Cytoplasm</location>
    </subcellularLocation>
</comment>
<evidence type="ECO:0000256" key="7">
    <source>
        <dbReference type="ARBA" id="ARBA00022741"/>
    </source>
</evidence>
<keyword evidence="16" id="KW-1185">Reference proteome</keyword>
<feature type="domain" description="Guanylate cyclase" evidence="15">
    <location>
        <begin position="480"/>
        <end position="515"/>
    </location>
</feature>
<dbReference type="InterPro" id="IPR001054">
    <property type="entry name" value="A/G_cyclase"/>
</dbReference>
<keyword evidence="6" id="KW-0479">Metal-binding</keyword>
<dbReference type="PANTHER" id="PTHR45655:SF1">
    <property type="entry name" value="SOLUBLE GUANYLATE CYCLASE GCY-37"/>
    <property type="match status" value="1"/>
</dbReference>
<name>A0A915DIJ7_9BILA</name>
<keyword evidence="10" id="KW-0342">GTP-binding</keyword>
<evidence type="ECO:0000313" key="17">
    <source>
        <dbReference type="WBParaSite" id="jg19847.1"/>
    </source>
</evidence>
<dbReference type="GO" id="GO:0005525">
    <property type="term" value="F:GTP binding"/>
    <property type="evidence" value="ECO:0007669"/>
    <property type="project" value="UniProtKB-KW"/>
</dbReference>
<dbReference type="PANTHER" id="PTHR45655">
    <property type="entry name" value="GUANYLATE CYCLASE SOLUBLE SUBUNIT BETA-2"/>
    <property type="match status" value="1"/>
</dbReference>
<dbReference type="Gene3D" id="6.10.250.780">
    <property type="match status" value="1"/>
</dbReference>
<dbReference type="SMART" id="SM00044">
    <property type="entry name" value="CYCc"/>
    <property type="match status" value="1"/>
</dbReference>
<protein>
    <recommendedName>
        <fullName evidence="4">guanylate cyclase</fullName>
        <ecNumber evidence="4">4.6.1.2</ecNumber>
    </recommendedName>
</protein>
<dbReference type="InterPro" id="IPR011645">
    <property type="entry name" value="HNOB_dom_associated"/>
</dbReference>
<evidence type="ECO:0000256" key="2">
    <source>
        <dbReference type="ARBA" id="ARBA00001971"/>
    </source>
</evidence>
<dbReference type="EC" id="4.6.1.2" evidence="4"/>
<dbReference type="Proteomes" id="UP000887574">
    <property type="component" value="Unplaced"/>
</dbReference>
<keyword evidence="7" id="KW-0547">Nucleotide-binding</keyword>
<evidence type="ECO:0000256" key="5">
    <source>
        <dbReference type="ARBA" id="ARBA00022490"/>
    </source>
</evidence>
<feature type="coiled-coil region" evidence="13">
    <location>
        <begin position="374"/>
        <end position="401"/>
    </location>
</feature>
<dbReference type="SUPFAM" id="SSF111126">
    <property type="entry name" value="Ligand-binding domain in the NO signalling and Golgi transport"/>
    <property type="match status" value="1"/>
</dbReference>
<dbReference type="GO" id="GO:0019934">
    <property type="term" value="P:cGMP-mediated signaling"/>
    <property type="evidence" value="ECO:0007669"/>
    <property type="project" value="TreeGrafter"/>
</dbReference>
<dbReference type="InterPro" id="IPR042463">
    <property type="entry name" value="HNOB_dom_associated_sf"/>
</dbReference>
<proteinExistence type="predicted"/>
<keyword evidence="6" id="KW-0349">Heme</keyword>
<evidence type="ECO:0000256" key="14">
    <source>
        <dbReference type="SAM" id="MobiDB-lite"/>
    </source>
</evidence>
<dbReference type="Pfam" id="PF07701">
    <property type="entry name" value="HNOBA"/>
    <property type="match status" value="1"/>
</dbReference>
<evidence type="ECO:0000256" key="9">
    <source>
        <dbReference type="ARBA" id="ARBA00023054"/>
    </source>
</evidence>
<evidence type="ECO:0000256" key="13">
    <source>
        <dbReference type="SAM" id="Coils"/>
    </source>
</evidence>
<sequence length="688" mass="78660">MLVFLAQFRPFLSVLPSKSLSQKEVMLGYIHKCLEFQVKKLHNERDWFRILDKCGYPQNVAWDIKNNYDDSDTYKLFGAAVSVLSMSLEEVLEEFGVWFYHFAGGDGWGVLLNCLATNLYEFLESLNAMHFFINHTAFMSTNRGASFKCLYPIAKGVLREVAKQLFNLDVKIFVAEHTQERRSNIVTEHVIFVVESVKENTPLVHPKLLHLSNVKEVYTPLDMSFQCFASMFPTHICFNKQLGIEHCGNFLYHELELSKRRTTNCPTFSFSYNQMMFPLNATHLTFKGITTYLNSIYTFQVRQPLKRSAGSKQIPFALKGQMMLVNNGNYLLYMSSPYLTTARAMTETNLFLNDIQQHDNTRDLILFNQSRITQQELSNKVEEKEDKVQRMCEELDTNKARREQMQYGGLPPVILQQLHSHQPISSALYSESSCLQCDLCYFSAIKVHCSAGEVISLMASLFQSYDRLIAMYKINTPAVLRIGVHSGPVIAGLASRQPPRFTVLGSTVNITRRITYTLPPAKILVTSTTKIIAAKATENKFEFSSRGSLKMGNVKLGIFYLERNTKKTVFEIYLLGKSVFSRWIEYRPNNLDIKGTSVDGYKDLQSTINDSVQAYHHLDKNIVLQKSVLPFTMQPGKHNLIPQNEKIGQLREQWKKGHITKSSKNPDMNRSSVHNLPSNIDSTTCCIQ</sequence>
<dbReference type="GO" id="GO:0070482">
    <property type="term" value="P:response to oxygen levels"/>
    <property type="evidence" value="ECO:0007669"/>
    <property type="project" value="TreeGrafter"/>
</dbReference>
<comment type="catalytic activity">
    <reaction evidence="1">
        <text>GTP = 3',5'-cyclic GMP + diphosphate</text>
        <dbReference type="Rhea" id="RHEA:13665"/>
        <dbReference type="ChEBI" id="CHEBI:33019"/>
        <dbReference type="ChEBI" id="CHEBI:37565"/>
        <dbReference type="ChEBI" id="CHEBI:57746"/>
        <dbReference type="EC" id="4.6.1.2"/>
    </reaction>
</comment>
<dbReference type="InterPro" id="IPR029787">
    <property type="entry name" value="Nucleotide_cyclase"/>
</dbReference>
<evidence type="ECO:0000256" key="11">
    <source>
        <dbReference type="ARBA" id="ARBA00023239"/>
    </source>
</evidence>
<evidence type="ECO:0000259" key="15">
    <source>
        <dbReference type="PROSITE" id="PS50125"/>
    </source>
</evidence>